<sequence length="78" mass="9075">MRLLPEDDRGALDFVCNVAACEPEPPLRGVCRKGLLKQRVRATAVFKETVLNTISLCVERPRHRLNNNLVIWRKRKRH</sequence>
<comment type="caution">
    <text evidence="1">The sequence shown here is derived from an EMBL/GenBank/DDBJ whole genome shotgun (WGS) entry which is preliminary data.</text>
</comment>
<protein>
    <submittedName>
        <fullName evidence="1">Uncharacterized protein</fullName>
    </submittedName>
</protein>
<dbReference type="Proteomes" id="UP001233172">
    <property type="component" value="Unassembled WGS sequence"/>
</dbReference>
<reference evidence="1" key="2">
    <citation type="submission" date="2023-04" db="EMBL/GenBank/DDBJ databases">
        <authorList>
            <person name="Bu L."/>
            <person name="Lu L."/>
            <person name="Laidemitt M.R."/>
            <person name="Zhang S.M."/>
            <person name="Mutuku M."/>
            <person name="Mkoji G."/>
            <person name="Steinauer M."/>
            <person name="Loker E.S."/>
        </authorList>
    </citation>
    <scope>NUCLEOTIDE SEQUENCE</scope>
    <source>
        <strain evidence="1">KasaAsao</strain>
        <tissue evidence="1">Whole Snail</tissue>
    </source>
</reference>
<accession>A0AAD8BML3</accession>
<gene>
    <name evidence="1" type="ORF">Bpfe_013162</name>
</gene>
<evidence type="ECO:0000313" key="1">
    <source>
        <dbReference type="EMBL" id="KAK0057355.1"/>
    </source>
</evidence>
<keyword evidence="2" id="KW-1185">Reference proteome</keyword>
<evidence type="ECO:0000313" key="2">
    <source>
        <dbReference type="Proteomes" id="UP001233172"/>
    </source>
</evidence>
<proteinExistence type="predicted"/>
<organism evidence="1 2">
    <name type="scientific">Biomphalaria pfeifferi</name>
    <name type="common">Bloodfluke planorb</name>
    <name type="synonym">Freshwater snail</name>
    <dbReference type="NCBI Taxonomy" id="112525"/>
    <lineage>
        <taxon>Eukaryota</taxon>
        <taxon>Metazoa</taxon>
        <taxon>Spiralia</taxon>
        <taxon>Lophotrochozoa</taxon>
        <taxon>Mollusca</taxon>
        <taxon>Gastropoda</taxon>
        <taxon>Heterobranchia</taxon>
        <taxon>Euthyneura</taxon>
        <taxon>Panpulmonata</taxon>
        <taxon>Hygrophila</taxon>
        <taxon>Lymnaeoidea</taxon>
        <taxon>Planorbidae</taxon>
        <taxon>Biomphalaria</taxon>
    </lineage>
</organism>
<name>A0AAD8BML3_BIOPF</name>
<reference evidence="1" key="1">
    <citation type="journal article" date="2023" name="PLoS Negl. Trop. Dis.">
        <title>A genome sequence for Biomphalaria pfeifferi, the major vector snail for the human-infecting parasite Schistosoma mansoni.</title>
        <authorList>
            <person name="Bu L."/>
            <person name="Lu L."/>
            <person name="Laidemitt M.R."/>
            <person name="Zhang S.M."/>
            <person name="Mutuku M."/>
            <person name="Mkoji G."/>
            <person name="Steinauer M."/>
            <person name="Loker E.S."/>
        </authorList>
    </citation>
    <scope>NUCLEOTIDE SEQUENCE</scope>
    <source>
        <strain evidence="1">KasaAsao</strain>
    </source>
</reference>
<dbReference type="EMBL" id="JASAOG010000055">
    <property type="protein sequence ID" value="KAK0057355.1"/>
    <property type="molecule type" value="Genomic_DNA"/>
</dbReference>
<dbReference type="AlphaFoldDB" id="A0AAD8BML3"/>